<protein>
    <submittedName>
        <fullName evidence="1">Uncharacterized protein</fullName>
    </submittedName>
</protein>
<proteinExistence type="predicted"/>
<gene>
    <name evidence="1" type="ORF">OOU_Y34scaffold00666g88</name>
</gene>
<name>A0AA97PIW6_PYRO3</name>
<dbReference type="Proteomes" id="UP000011086">
    <property type="component" value="Unassembled WGS sequence"/>
</dbReference>
<organism evidence="1">
    <name type="scientific">Pyricularia oryzae (strain Y34)</name>
    <name type="common">Rice blast fungus</name>
    <name type="synonym">Magnaporthe oryzae</name>
    <dbReference type="NCBI Taxonomy" id="1143189"/>
    <lineage>
        <taxon>Eukaryota</taxon>
        <taxon>Fungi</taxon>
        <taxon>Dikarya</taxon>
        <taxon>Ascomycota</taxon>
        <taxon>Pezizomycotina</taxon>
        <taxon>Sordariomycetes</taxon>
        <taxon>Sordariomycetidae</taxon>
        <taxon>Magnaporthales</taxon>
        <taxon>Pyriculariaceae</taxon>
        <taxon>Pyricularia</taxon>
    </lineage>
</organism>
<evidence type="ECO:0000313" key="1">
    <source>
        <dbReference type="EMBL" id="ELQ36227.1"/>
    </source>
</evidence>
<dbReference type="AlphaFoldDB" id="A0AA97PIW6"/>
<dbReference type="EMBL" id="JH793700">
    <property type="protein sequence ID" value="ELQ36227.1"/>
    <property type="molecule type" value="Genomic_DNA"/>
</dbReference>
<accession>A0AA97PIW6</accession>
<sequence length="166" mass="17342">MVFSYQKAKQKIRPMNGPRGRCDLPVLGNSRRGGRPFQTSALDEFGSMIEGWSIKLKEWLMTSSNVALSESLHSRCPVYFRSSALSSHTAFMSCAAEFGPMLPSAAAPRTTDSAAVGKTTAAETGSLVTPAVAATPTPTTPGARASSSVSTVLVVGTTLAGGFLIL</sequence>
<reference evidence="1" key="1">
    <citation type="journal article" date="2012" name="PLoS Genet.">
        <title>Comparative analysis of the genomes of two field isolates of the rice blast fungus Magnaporthe oryzae.</title>
        <authorList>
            <person name="Xue M."/>
            <person name="Yang J."/>
            <person name="Li Z."/>
            <person name="Hu S."/>
            <person name="Yao N."/>
            <person name="Dean R.A."/>
            <person name="Zhao W."/>
            <person name="Shen M."/>
            <person name="Zhang H."/>
            <person name="Li C."/>
            <person name="Liu L."/>
            <person name="Cao L."/>
            <person name="Xu X."/>
            <person name="Xing Y."/>
            <person name="Hsiang T."/>
            <person name="Zhang Z."/>
            <person name="Xu J.R."/>
            <person name="Peng Y.L."/>
        </authorList>
    </citation>
    <scope>NUCLEOTIDE SEQUENCE</scope>
    <source>
        <strain evidence="1">Y34</strain>
    </source>
</reference>